<protein>
    <recommendedName>
        <fullName evidence="2">histidine kinase</fullName>
        <ecNumber evidence="2">2.7.13.3</ecNumber>
    </recommendedName>
</protein>
<evidence type="ECO:0000313" key="10">
    <source>
        <dbReference type="EMBL" id="MBA4502782.1"/>
    </source>
</evidence>
<feature type="transmembrane region" description="Helical" evidence="7">
    <location>
        <begin position="296"/>
        <end position="316"/>
    </location>
</feature>
<dbReference type="Pfam" id="PF02518">
    <property type="entry name" value="HATPase_c"/>
    <property type="match status" value="1"/>
</dbReference>
<keyword evidence="4" id="KW-0808">Transferase</keyword>
<feature type="transmembrane region" description="Helical" evidence="7">
    <location>
        <begin position="328"/>
        <end position="352"/>
    </location>
</feature>
<dbReference type="InterPro" id="IPR036890">
    <property type="entry name" value="HATPase_C_sf"/>
</dbReference>
<feature type="chain" id="PRO_5030977321" description="histidine kinase" evidence="8">
    <location>
        <begin position="23"/>
        <end position="654"/>
    </location>
</feature>
<dbReference type="PRINTS" id="PR00344">
    <property type="entry name" value="BCTRLSENSOR"/>
</dbReference>
<feature type="domain" description="Histidine kinase" evidence="9">
    <location>
        <begin position="432"/>
        <end position="649"/>
    </location>
</feature>
<keyword evidence="7" id="KW-0812">Transmembrane</keyword>
<dbReference type="Pfam" id="PF07696">
    <property type="entry name" value="7TMR-DISMED2"/>
    <property type="match status" value="1"/>
</dbReference>
<keyword evidence="3" id="KW-0597">Phosphoprotein</keyword>
<evidence type="ECO:0000256" key="2">
    <source>
        <dbReference type="ARBA" id="ARBA00012438"/>
    </source>
</evidence>
<dbReference type="Gene3D" id="1.10.287.130">
    <property type="match status" value="1"/>
</dbReference>
<dbReference type="Proteomes" id="UP000538931">
    <property type="component" value="Unassembled WGS sequence"/>
</dbReference>
<comment type="caution">
    <text evidence="10">The sequence shown here is derived from an EMBL/GenBank/DDBJ whole genome shotgun (WGS) entry which is preliminary data.</text>
</comment>
<dbReference type="EMBL" id="JACEMT010000050">
    <property type="protein sequence ID" value="MBA4502782.1"/>
    <property type="molecule type" value="Genomic_DNA"/>
</dbReference>
<keyword evidence="11" id="KW-1185">Reference proteome</keyword>
<feature type="transmembrane region" description="Helical" evidence="7">
    <location>
        <begin position="180"/>
        <end position="199"/>
    </location>
</feature>
<dbReference type="InterPro" id="IPR036097">
    <property type="entry name" value="HisK_dim/P_sf"/>
</dbReference>
<evidence type="ECO:0000256" key="7">
    <source>
        <dbReference type="SAM" id="Phobius"/>
    </source>
</evidence>
<dbReference type="InterPro" id="IPR005467">
    <property type="entry name" value="His_kinase_dom"/>
</dbReference>
<dbReference type="PANTHER" id="PTHR43711">
    <property type="entry name" value="TWO-COMPONENT HISTIDINE KINASE"/>
    <property type="match status" value="1"/>
</dbReference>
<keyword evidence="7" id="KW-1133">Transmembrane helix</keyword>
<dbReference type="CDD" id="cd00082">
    <property type="entry name" value="HisKA"/>
    <property type="match status" value="1"/>
</dbReference>
<evidence type="ECO:0000256" key="3">
    <source>
        <dbReference type="ARBA" id="ARBA00022553"/>
    </source>
</evidence>
<organism evidence="10 11">
    <name type="scientific">Marinobacterium marinum</name>
    <dbReference type="NCBI Taxonomy" id="2756129"/>
    <lineage>
        <taxon>Bacteria</taxon>
        <taxon>Pseudomonadati</taxon>
        <taxon>Pseudomonadota</taxon>
        <taxon>Gammaproteobacteria</taxon>
        <taxon>Oceanospirillales</taxon>
        <taxon>Oceanospirillaceae</taxon>
        <taxon>Marinobacterium</taxon>
    </lineage>
</organism>
<feature type="signal peptide" evidence="8">
    <location>
        <begin position="1"/>
        <end position="22"/>
    </location>
</feature>
<dbReference type="InterPro" id="IPR050736">
    <property type="entry name" value="Sensor_HK_Regulatory"/>
</dbReference>
<evidence type="ECO:0000313" key="11">
    <source>
        <dbReference type="Proteomes" id="UP000538931"/>
    </source>
</evidence>
<dbReference type="InterPro" id="IPR003661">
    <property type="entry name" value="HisK_dim/P_dom"/>
</dbReference>
<dbReference type="PANTHER" id="PTHR43711:SF1">
    <property type="entry name" value="HISTIDINE KINASE 1"/>
    <property type="match status" value="1"/>
</dbReference>
<dbReference type="SMART" id="SM00388">
    <property type="entry name" value="HisKA"/>
    <property type="match status" value="1"/>
</dbReference>
<keyword evidence="5" id="KW-0418">Kinase</keyword>
<gene>
    <name evidence="10" type="ORF">H1S06_10460</name>
</gene>
<proteinExistence type="predicted"/>
<dbReference type="Gene3D" id="3.30.565.10">
    <property type="entry name" value="Histidine kinase-like ATPase, C-terminal domain"/>
    <property type="match status" value="1"/>
</dbReference>
<evidence type="ECO:0000256" key="6">
    <source>
        <dbReference type="ARBA" id="ARBA00023012"/>
    </source>
</evidence>
<evidence type="ECO:0000256" key="4">
    <source>
        <dbReference type="ARBA" id="ARBA00022679"/>
    </source>
</evidence>
<evidence type="ECO:0000256" key="5">
    <source>
        <dbReference type="ARBA" id="ARBA00022777"/>
    </source>
</evidence>
<dbReference type="InterPro" id="IPR011622">
    <property type="entry name" value="7TMR_DISM_rcpt_extracell_dom2"/>
</dbReference>
<dbReference type="RefSeq" id="WP_181739909.1">
    <property type="nucleotide sequence ID" value="NZ_JACEMT010000050.1"/>
</dbReference>
<dbReference type="AlphaFoldDB" id="A0A7W2ACQ4"/>
<evidence type="ECO:0000259" key="9">
    <source>
        <dbReference type="PROSITE" id="PS50109"/>
    </source>
</evidence>
<feature type="transmembrane region" description="Helical" evidence="7">
    <location>
        <begin position="243"/>
        <end position="261"/>
    </location>
</feature>
<dbReference type="InterPro" id="IPR004358">
    <property type="entry name" value="Sig_transdc_His_kin-like_C"/>
</dbReference>
<dbReference type="Gene3D" id="2.60.40.2380">
    <property type="match status" value="1"/>
</dbReference>
<reference evidence="10 11" key="1">
    <citation type="submission" date="2020-07" db="EMBL/GenBank/DDBJ databases">
        <title>Bacterium isolated from marien macroalgae.</title>
        <authorList>
            <person name="Zhu K."/>
            <person name="Lu D."/>
            <person name="Du Z."/>
        </authorList>
    </citation>
    <scope>NUCLEOTIDE SEQUENCE [LARGE SCALE GENOMIC DNA]</scope>
    <source>
        <strain evidence="10 11">3-1745</strain>
    </source>
</reference>
<dbReference type="SMART" id="SM00387">
    <property type="entry name" value="HATPase_c"/>
    <property type="match status" value="1"/>
</dbReference>
<evidence type="ECO:0000256" key="1">
    <source>
        <dbReference type="ARBA" id="ARBA00000085"/>
    </source>
</evidence>
<dbReference type="SUPFAM" id="SSF55874">
    <property type="entry name" value="ATPase domain of HSP90 chaperone/DNA topoisomerase II/histidine kinase"/>
    <property type="match status" value="1"/>
</dbReference>
<dbReference type="SUPFAM" id="SSF47384">
    <property type="entry name" value="Homodimeric domain of signal transducing histidine kinase"/>
    <property type="match status" value="1"/>
</dbReference>
<dbReference type="PROSITE" id="PS50109">
    <property type="entry name" value="HIS_KIN"/>
    <property type="match status" value="1"/>
</dbReference>
<dbReference type="InterPro" id="IPR003594">
    <property type="entry name" value="HATPase_dom"/>
</dbReference>
<dbReference type="EC" id="2.7.13.3" evidence="2"/>
<keyword evidence="6" id="KW-0902">Two-component regulatory system</keyword>
<keyword evidence="8" id="KW-0732">Signal</keyword>
<name>A0A7W2ACQ4_9GAMM</name>
<accession>A0A7W2ACQ4</accession>
<evidence type="ECO:0000256" key="8">
    <source>
        <dbReference type="SAM" id="SignalP"/>
    </source>
</evidence>
<dbReference type="GO" id="GO:0000155">
    <property type="term" value="F:phosphorelay sensor kinase activity"/>
    <property type="evidence" value="ECO:0007669"/>
    <property type="project" value="InterPro"/>
</dbReference>
<comment type="catalytic activity">
    <reaction evidence="1">
        <text>ATP + protein L-histidine = ADP + protein N-phospho-L-histidine.</text>
        <dbReference type="EC" id="2.7.13.3"/>
    </reaction>
</comment>
<dbReference type="Pfam" id="PF00512">
    <property type="entry name" value="HisKA"/>
    <property type="match status" value="1"/>
</dbReference>
<feature type="transmembrane region" description="Helical" evidence="7">
    <location>
        <begin position="268"/>
        <end position="290"/>
    </location>
</feature>
<sequence>MKFLSRIGLACLWLLVAMVARGESSQDWPVIELSAVSSDHNLALAMQGMEPGASWVSVRQHPELLEAPRQASTLWLRARLSNSGAEPIECWLEFFPWSLQAIKVWQRDPLTGAQIEHHSVGLDTPVSVRDIARVRALVPVSIPVGQQVDFLVQIDSSSRPFLKLTSWEPEHFEQQELQRYRLHSVSLVVILTLFVLLLAQRDFKYLLVGIWMLALFVCESEKEGYITALVLGGATEYAAELRFISSAVIKALFIVLSVYILGLHTHRVWRWAPPAVLALTLLYSVLTFVLDTVISLSLLTGLSCLLLAVWPFMVPTALKYHQPRQKTLLALLGGVWVCLSAFFVMYFFAIRYTAEFDMLRIGVGAAIVLGLLLTYARHKNEHDFVLERQLHEREHQARLRLEAVAAGRTRALHEALVAAHKADEAKTAFLGRVTHDLKSPLSAIFGYARLLEGQSETVAHKGRIIDDSARHMLVVVDRLINYAQGIRDIECQPCPVHLPAFFASLEHVVSIQFSDKLLDFSVRLQPEAECTVMGDATLLREVLFNLLENACKYTEAGSVRLDVELRETSVRDGAILDMTVSDTGHGISLHEQSRVFEPFHRAASEHNIPGSGLGLAIVKELVHKMAGDISLYSKLDEGTRITVLLPVRILLGNG</sequence>
<keyword evidence="7" id="KW-0472">Membrane</keyword>